<evidence type="ECO:0000256" key="2">
    <source>
        <dbReference type="ARBA" id="ARBA00022679"/>
    </source>
</evidence>
<dbReference type="HOGENOM" id="CLU_857512_0_0_9"/>
<dbReference type="InterPro" id="IPR050660">
    <property type="entry name" value="NEK_Ser/Thr_kinase"/>
</dbReference>
<evidence type="ECO:0000256" key="3">
    <source>
        <dbReference type="ARBA" id="ARBA00022741"/>
    </source>
</evidence>
<keyword evidence="8" id="KW-0723">Serine/threonine-protein kinase</keyword>
<dbReference type="GO" id="GO:0005524">
    <property type="term" value="F:ATP binding"/>
    <property type="evidence" value="ECO:0007669"/>
    <property type="project" value="UniProtKB-KW"/>
</dbReference>
<dbReference type="eggNOG" id="COG0515">
    <property type="taxonomic scope" value="Bacteria"/>
</dbReference>
<reference evidence="8 9" key="2">
    <citation type="submission" date="2008-10" db="EMBL/GenBank/DDBJ databases">
        <title>Draft genome sequence of Clostridium hiranonis (DSM 13275).</title>
        <authorList>
            <person name="Sudarsanam P."/>
            <person name="Ley R."/>
            <person name="Guruge J."/>
            <person name="Turnbaugh P.J."/>
            <person name="Mahowald M."/>
            <person name="Liep D."/>
            <person name="Gordon J."/>
        </authorList>
    </citation>
    <scope>NUCLEOTIDE SEQUENCE [LARGE SCALE GENOMIC DNA]</scope>
    <source>
        <strain evidence="8 9">DSM 13275</strain>
    </source>
</reference>
<dbReference type="STRING" id="500633.CLOHIR_01273"/>
<evidence type="ECO:0000256" key="5">
    <source>
        <dbReference type="ARBA" id="ARBA00022840"/>
    </source>
</evidence>
<keyword evidence="5" id="KW-0067">ATP-binding</keyword>
<dbReference type="InterPro" id="IPR011009">
    <property type="entry name" value="Kinase-like_dom_sf"/>
</dbReference>
<dbReference type="PROSITE" id="PS50011">
    <property type="entry name" value="PROTEIN_KINASE_DOM"/>
    <property type="match status" value="1"/>
</dbReference>
<dbReference type="GO" id="GO:0004674">
    <property type="term" value="F:protein serine/threonine kinase activity"/>
    <property type="evidence" value="ECO:0007669"/>
    <property type="project" value="UniProtKB-KW"/>
</dbReference>
<dbReference type="PANTHER" id="PTHR43671">
    <property type="entry name" value="SERINE/THREONINE-PROTEIN KINASE NEK"/>
    <property type="match status" value="1"/>
</dbReference>
<comment type="caution">
    <text evidence="8">The sequence shown here is derived from an EMBL/GenBank/DDBJ whole genome shotgun (WGS) entry which is preliminary data.</text>
</comment>
<keyword evidence="6" id="KW-0472">Membrane</keyword>
<proteinExistence type="predicted"/>
<keyword evidence="6" id="KW-1133">Transmembrane helix</keyword>
<dbReference type="PANTHER" id="PTHR43671:SF13">
    <property type="entry name" value="SERINE_THREONINE-PROTEIN KINASE NEK2"/>
    <property type="match status" value="1"/>
</dbReference>
<reference evidence="8 9" key="1">
    <citation type="submission" date="2008-09" db="EMBL/GenBank/DDBJ databases">
        <authorList>
            <person name="Fulton L."/>
            <person name="Clifton S."/>
            <person name="Fulton B."/>
            <person name="Xu J."/>
            <person name="Minx P."/>
            <person name="Pepin K.H."/>
            <person name="Johnson M."/>
            <person name="Thiruvilangam P."/>
            <person name="Bhonagiri V."/>
            <person name="Nash W.E."/>
            <person name="Mardis E.R."/>
            <person name="Wilson R.K."/>
        </authorList>
    </citation>
    <scope>NUCLEOTIDE SEQUENCE [LARGE SCALE GENOMIC DNA]</scope>
    <source>
        <strain evidence="8 9">DSM 13275</strain>
    </source>
</reference>
<keyword evidence="3" id="KW-0547">Nucleotide-binding</keyword>
<dbReference type="RefSeq" id="WP_006440194.1">
    <property type="nucleotide sequence ID" value="NZ_DS995356.1"/>
</dbReference>
<accession>B6FZG9</accession>
<sequence>MIQNRYAVDFDGVMEENRLYVARDLSTDERVLIKIFSQNKHISSDFIQNFIDVSTVINDIGSKYILKIKDVGEHYEDYKGYYFIAYEYIEGVELSELIKGNYLHPEAMINISIEILKALESVNLIHKGVYSDGMHNINYHGSLKMQDIIVDKDYNIKIADFGITAANRGKNIRAKGNYQYMSPHQLCIDYTDYESDLFAFGIILYEMIFKKRPFGIAFGEHDMLKRIDRGPDYSNITVIKEYEDLVKIDKRLLSRKNKYKNFNEVIMAMTGIMYRTAEIKINPPEEELNAIDKKLMQTQKLEIEKIEKETKNKKSSLFKKAIVIALVSMFVVGLVVHYI</sequence>
<feature type="domain" description="Protein kinase" evidence="7">
    <location>
        <begin position="5"/>
        <end position="272"/>
    </location>
</feature>
<feature type="transmembrane region" description="Helical" evidence="6">
    <location>
        <begin position="321"/>
        <end position="338"/>
    </location>
</feature>
<organism evidence="8 9">
    <name type="scientific">Peptacetobacter hiranonis (strain DSM 13275 / JCM 10541 / KCTC 15199 / TO-931)</name>
    <name type="common">Clostridium hiranonis</name>
    <dbReference type="NCBI Taxonomy" id="500633"/>
    <lineage>
        <taxon>Bacteria</taxon>
        <taxon>Bacillati</taxon>
        <taxon>Bacillota</taxon>
        <taxon>Clostridia</taxon>
        <taxon>Peptostreptococcales</taxon>
        <taxon>Peptostreptococcaceae</taxon>
        <taxon>Peptacetobacter</taxon>
    </lineage>
</organism>
<dbReference type="Proteomes" id="UP000003178">
    <property type="component" value="Unassembled WGS sequence"/>
</dbReference>
<dbReference type="SMART" id="SM00220">
    <property type="entry name" value="S_TKc"/>
    <property type="match status" value="1"/>
</dbReference>
<dbReference type="EMBL" id="ABWP01000054">
    <property type="protein sequence ID" value="EEA85071.1"/>
    <property type="molecule type" value="Genomic_DNA"/>
</dbReference>
<evidence type="ECO:0000256" key="1">
    <source>
        <dbReference type="ARBA" id="ARBA00012513"/>
    </source>
</evidence>
<dbReference type="Gene3D" id="1.10.510.10">
    <property type="entry name" value="Transferase(Phosphotransferase) domain 1"/>
    <property type="match status" value="1"/>
</dbReference>
<evidence type="ECO:0000313" key="9">
    <source>
        <dbReference type="Proteomes" id="UP000003178"/>
    </source>
</evidence>
<dbReference type="EC" id="2.7.11.1" evidence="1"/>
<keyword evidence="6" id="KW-0812">Transmembrane</keyword>
<dbReference type="OrthoDB" id="9786339at2"/>
<dbReference type="SUPFAM" id="SSF56112">
    <property type="entry name" value="Protein kinase-like (PK-like)"/>
    <property type="match status" value="1"/>
</dbReference>
<evidence type="ECO:0000256" key="6">
    <source>
        <dbReference type="SAM" id="Phobius"/>
    </source>
</evidence>
<evidence type="ECO:0000259" key="7">
    <source>
        <dbReference type="PROSITE" id="PS50011"/>
    </source>
</evidence>
<protein>
    <recommendedName>
        <fullName evidence="1">non-specific serine/threonine protein kinase</fullName>
        <ecNumber evidence="1">2.7.11.1</ecNumber>
    </recommendedName>
</protein>
<evidence type="ECO:0000313" key="8">
    <source>
        <dbReference type="EMBL" id="EEA85071.1"/>
    </source>
</evidence>
<dbReference type="InterPro" id="IPR000719">
    <property type="entry name" value="Prot_kinase_dom"/>
</dbReference>
<keyword evidence="9" id="KW-1185">Reference proteome</keyword>
<dbReference type="AlphaFoldDB" id="B6FZG9"/>
<keyword evidence="4 8" id="KW-0418">Kinase</keyword>
<evidence type="ECO:0000256" key="4">
    <source>
        <dbReference type="ARBA" id="ARBA00022777"/>
    </source>
</evidence>
<gene>
    <name evidence="8" type="ORF">CLOHIR_01273</name>
</gene>
<dbReference type="Pfam" id="PF00069">
    <property type="entry name" value="Pkinase"/>
    <property type="match status" value="1"/>
</dbReference>
<keyword evidence="2" id="KW-0808">Transferase</keyword>
<name>B6FZG9_PEPHT</name>